<feature type="compositionally biased region" description="Basic and acidic residues" evidence="1">
    <location>
        <begin position="8"/>
        <end position="20"/>
    </location>
</feature>
<accession>A0A931FEX6</accession>
<sequence>MTSADDSSAGKHAENGRIEDVWAEAVAEQHLTDQEHDDSWAEPDVEAVPENAAADSAAQHEHEPVPVEDEAAEEKQGASSGSSASSATDFPFAGDLGPLVDEVRKFASAVGDKVSSVTSGSADPMEVLQNLAAPLRSSSPAVYGHLLAAGGELIAAYRAAVSASERRWSAPKKGDSEHIDLD</sequence>
<gene>
    <name evidence="2" type="ORF">I2501_23785</name>
</gene>
<name>A0A931FEX6_9ACTN</name>
<protein>
    <submittedName>
        <fullName evidence="2">DUF5304 family protein</fullName>
    </submittedName>
</protein>
<dbReference type="RefSeq" id="WP_196196200.1">
    <property type="nucleotide sequence ID" value="NZ_JADPRT010000010.1"/>
</dbReference>
<evidence type="ECO:0000313" key="2">
    <source>
        <dbReference type="EMBL" id="MBF9071043.1"/>
    </source>
</evidence>
<feature type="compositionally biased region" description="Low complexity" evidence="1">
    <location>
        <begin position="77"/>
        <end position="87"/>
    </location>
</feature>
<organism evidence="2 3">
    <name type="scientific">Streptacidiphilus fuscans</name>
    <dbReference type="NCBI Taxonomy" id="2789292"/>
    <lineage>
        <taxon>Bacteria</taxon>
        <taxon>Bacillati</taxon>
        <taxon>Actinomycetota</taxon>
        <taxon>Actinomycetes</taxon>
        <taxon>Kitasatosporales</taxon>
        <taxon>Streptomycetaceae</taxon>
        <taxon>Streptacidiphilus</taxon>
    </lineage>
</organism>
<evidence type="ECO:0000256" key="1">
    <source>
        <dbReference type="SAM" id="MobiDB-lite"/>
    </source>
</evidence>
<dbReference type="AlphaFoldDB" id="A0A931FEX6"/>
<feature type="compositionally biased region" description="Basic and acidic residues" evidence="1">
    <location>
        <begin position="30"/>
        <end position="39"/>
    </location>
</feature>
<evidence type="ECO:0000313" key="3">
    <source>
        <dbReference type="Proteomes" id="UP000657385"/>
    </source>
</evidence>
<dbReference type="EMBL" id="JADPRT010000010">
    <property type="protein sequence ID" value="MBF9071043.1"/>
    <property type="molecule type" value="Genomic_DNA"/>
</dbReference>
<keyword evidence="3" id="KW-1185">Reference proteome</keyword>
<comment type="caution">
    <text evidence="2">The sequence shown here is derived from an EMBL/GenBank/DDBJ whole genome shotgun (WGS) entry which is preliminary data.</text>
</comment>
<dbReference type="Pfam" id="PF17230">
    <property type="entry name" value="DUF5304"/>
    <property type="match status" value="1"/>
</dbReference>
<reference evidence="2" key="1">
    <citation type="submission" date="2020-11" db="EMBL/GenBank/DDBJ databases">
        <title>Isolation and identification of active actinomycetes.</title>
        <authorList>
            <person name="Yu B."/>
        </authorList>
    </citation>
    <scope>NUCLEOTIDE SEQUENCE</scope>
    <source>
        <strain evidence="2">NEAU-YB345</strain>
    </source>
</reference>
<dbReference type="Proteomes" id="UP000657385">
    <property type="component" value="Unassembled WGS sequence"/>
</dbReference>
<proteinExistence type="predicted"/>
<dbReference type="InterPro" id="IPR035183">
    <property type="entry name" value="DUF5304"/>
</dbReference>
<feature type="region of interest" description="Disordered" evidence="1">
    <location>
        <begin position="1"/>
        <end position="94"/>
    </location>
</feature>